<evidence type="ECO:0000259" key="2">
    <source>
        <dbReference type="Pfam" id="PF02517"/>
    </source>
</evidence>
<dbReference type="EMBL" id="BQXY01000002">
    <property type="protein sequence ID" value="GKU25125.1"/>
    <property type="molecule type" value="Genomic_DNA"/>
</dbReference>
<feature type="transmembrane region" description="Helical" evidence="1">
    <location>
        <begin position="183"/>
        <end position="205"/>
    </location>
</feature>
<dbReference type="RefSeq" id="WP_261852090.1">
    <property type="nucleotide sequence ID" value="NZ_BQXY01000002.1"/>
</dbReference>
<evidence type="ECO:0000313" key="4">
    <source>
        <dbReference type="Proteomes" id="UP001057868"/>
    </source>
</evidence>
<dbReference type="Pfam" id="PF02517">
    <property type="entry name" value="Rce1-like"/>
    <property type="match status" value="1"/>
</dbReference>
<accession>A0A9W6DA89</accession>
<feature type="transmembrane region" description="Helical" evidence="1">
    <location>
        <begin position="75"/>
        <end position="96"/>
    </location>
</feature>
<keyword evidence="1" id="KW-0472">Membrane</keyword>
<sequence length="258" mass="30159">MLKKDSTLKIKSTRTNIFKVSFDEEVKDFRSKDGIAAIAYFFYNMLILYLFGLLIFKTRIYSEFRTYSNISNDIIYRFIFYIPIVILQLAPVFIFAKARKQGLRSLGLKKDKILKSIFLGIIFSIPFNLPVIIGAINQEGKILSLTNLFFTFMYFFIEIALVEEISFRGFIQTRIQGLIKNKWLSILVVGIMFALMHIPFQIIRARMPLGDFIVQDSFHLIFTFVIHLYLVYIYTRDNNIISSSITHTLIDFIPSIFI</sequence>
<feature type="transmembrane region" description="Helical" evidence="1">
    <location>
        <begin position="117"/>
        <end position="136"/>
    </location>
</feature>
<keyword evidence="1" id="KW-0812">Transmembrane</keyword>
<dbReference type="AlphaFoldDB" id="A0A9W6DA89"/>
<evidence type="ECO:0000256" key="1">
    <source>
        <dbReference type="SAM" id="Phobius"/>
    </source>
</evidence>
<feature type="transmembrane region" description="Helical" evidence="1">
    <location>
        <begin position="217"/>
        <end position="235"/>
    </location>
</feature>
<evidence type="ECO:0000313" key="3">
    <source>
        <dbReference type="EMBL" id="GKU25125.1"/>
    </source>
</evidence>
<dbReference type="GO" id="GO:0004175">
    <property type="term" value="F:endopeptidase activity"/>
    <property type="evidence" value="ECO:0007669"/>
    <property type="project" value="UniProtKB-ARBA"/>
</dbReference>
<name>A0A9W6DA89_9CLOT</name>
<proteinExistence type="predicted"/>
<dbReference type="Proteomes" id="UP001057868">
    <property type="component" value="Unassembled WGS sequence"/>
</dbReference>
<keyword evidence="1" id="KW-1133">Transmembrane helix</keyword>
<feature type="transmembrane region" description="Helical" evidence="1">
    <location>
        <begin position="35"/>
        <end position="55"/>
    </location>
</feature>
<feature type="domain" description="CAAX prenyl protease 2/Lysostaphin resistance protein A-like" evidence="2">
    <location>
        <begin position="147"/>
        <end position="253"/>
    </location>
</feature>
<comment type="caution">
    <text evidence="3">The sequence shown here is derived from an EMBL/GenBank/DDBJ whole genome shotgun (WGS) entry which is preliminary data.</text>
</comment>
<feature type="transmembrane region" description="Helical" evidence="1">
    <location>
        <begin position="142"/>
        <end position="162"/>
    </location>
</feature>
<dbReference type="GO" id="GO:0080120">
    <property type="term" value="P:CAAX-box protein maturation"/>
    <property type="evidence" value="ECO:0007669"/>
    <property type="project" value="UniProtKB-ARBA"/>
</dbReference>
<reference evidence="3" key="1">
    <citation type="journal article" date="2023" name="Int. J. Syst. Evol. Microbiol.">
        <title>&lt;i&gt;Clostridium folliculivorans&lt;/i&gt; sp. nov., isolated from soil samples of an organic paddy in Japan.</title>
        <authorList>
            <person name="Tazawa J."/>
            <person name="Kobayashi H."/>
            <person name="Tanizawa Y."/>
            <person name="Uchino A."/>
            <person name="Tanaka F."/>
            <person name="Urashima Y."/>
            <person name="Miura S."/>
            <person name="Sakamoto M."/>
            <person name="Ohkuma M."/>
            <person name="Tohno M."/>
        </authorList>
    </citation>
    <scope>NUCLEOTIDE SEQUENCE</scope>
    <source>
        <strain evidence="3">D1-1</strain>
    </source>
</reference>
<keyword evidence="4" id="KW-1185">Reference proteome</keyword>
<protein>
    <recommendedName>
        <fullName evidence="2">CAAX prenyl protease 2/Lysostaphin resistance protein A-like domain-containing protein</fullName>
    </recommendedName>
</protein>
<dbReference type="InterPro" id="IPR003675">
    <property type="entry name" value="Rce1/LyrA-like_dom"/>
</dbReference>
<organism evidence="3 4">
    <name type="scientific">Clostridium folliculivorans</name>
    <dbReference type="NCBI Taxonomy" id="2886038"/>
    <lineage>
        <taxon>Bacteria</taxon>
        <taxon>Bacillati</taxon>
        <taxon>Bacillota</taxon>
        <taxon>Clostridia</taxon>
        <taxon>Eubacteriales</taxon>
        <taxon>Clostridiaceae</taxon>
        <taxon>Clostridium</taxon>
    </lineage>
</organism>
<gene>
    <name evidence="3" type="ORF">CFOLD11_19510</name>
</gene>